<dbReference type="EMBL" id="JBHMFC010000001">
    <property type="protein sequence ID" value="MFB9055260.1"/>
    <property type="molecule type" value="Genomic_DNA"/>
</dbReference>
<reference evidence="2 3" key="1">
    <citation type="submission" date="2024-09" db="EMBL/GenBank/DDBJ databases">
        <authorList>
            <person name="Sun Q."/>
            <person name="Mori K."/>
        </authorList>
    </citation>
    <scope>NUCLEOTIDE SEQUENCE [LARGE SCALE GENOMIC DNA]</scope>
    <source>
        <strain evidence="2 3">CECT 8622</strain>
    </source>
</reference>
<feature type="transmembrane region" description="Helical" evidence="1">
    <location>
        <begin position="328"/>
        <end position="350"/>
    </location>
</feature>
<evidence type="ECO:0008006" key="4">
    <source>
        <dbReference type="Google" id="ProtNLM"/>
    </source>
</evidence>
<accession>A0ABV5F735</accession>
<keyword evidence="3" id="KW-1185">Reference proteome</keyword>
<feature type="transmembrane region" description="Helical" evidence="1">
    <location>
        <begin position="30"/>
        <end position="49"/>
    </location>
</feature>
<keyword evidence="1" id="KW-1133">Transmembrane helix</keyword>
<feature type="transmembrane region" description="Helical" evidence="1">
    <location>
        <begin position="56"/>
        <end position="73"/>
    </location>
</feature>
<dbReference type="Proteomes" id="UP001589585">
    <property type="component" value="Unassembled WGS sequence"/>
</dbReference>
<evidence type="ECO:0000256" key="1">
    <source>
        <dbReference type="SAM" id="Phobius"/>
    </source>
</evidence>
<organism evidence="2 3">
    <name type="scientific">Mariniflexile ostreae</name>
    <dbReference type="NCBI Taxonomy" id="1520892"/>
    <lineage>
        <taxon>Bacteria</taxon>
        <taxon>Pseudomonadati</taxon>
        <taxon>Bacteroidota</taxon>
        <taxon>Flavobacteriia</taxon>
        <taxon>Flavobacteriales</taxon>
        <taxon>Flavobacteriaceae</taxon>
        <taxon>Mariniflexile</taxon>
    </lineage>
</organism>
<name>A0ABV5F735_9FLAO</name>
<keyword evidence="1" id="KW-0812">Transmembrane</keyword>
<evidence type="ECO:0000313" key="2">
    <source>
        <dbReference type="EMBL" id="MFB9055260.1"/>
    </source>
</evidence>
<evidence type="ECO:0000313" key="3">
    <source>
        <dbReference type="Proteomes" id="UP001589585"/>
    </source>
</evidence>
<proteinExistence type="predicted"/>
<keyword evidence="1" id="KW-0472">Membrane</keyword>
<protein>
    <recommendedName>
        <fullName evidence="4">Subunit length determinant protein</fullName>
    </recommendedName>
</protein>
<sequence>MSKDLPQPQPSEEVDLGQLFKLIGNTFDRFFRFIGSIFKSLFLAFVWFVFFIKKHILKFVIAGFVGIGIGFLLEEALEPVFKSSATIKQNYLTGENLYNSISYYKDLVKQKDVNTLQRALGIQQSEAASILDFDVIPVIDENQRLKKFNDYIKTLDTAVSSKVKYENYIENFKDYDYEYQQIAIKAKARSNFKKVFDKIIENIDNNEFFEREHKKELTELKNEESFLLEALMQSEALQNTYKRVLEKGLDGDKASQTSITIEGASQINKTKELDLYKSDLELRDRLVQNKRKQADKQFIVEVVSSKQESGMLDKTKVVFGTPIGAKKYYTFGLILLTFIVLLGIEFIKFLEKHKTH</sequence>
<gene>
    <name evidence="2" type="ORF">ACFFU9_00750</name>
</gene>
<dbReference type="RefSeq" id="WP_379859444.1">
    <property type="nucleotide sequence ID" value="NZ_JBHMFC010000001.1"/>
</dbReference>
<comment type="caution">
    <text evidence="2">The sequence shown here is derived from an EMBL/GenBank/DDBJ whole genome shotgun (WGS) entry which is preliminary data.</text>
</comment>